<keyword evidence="1" id="KW-0853">WD repeat</keyword>
<dbReference type="SMART" id="SM00320">
    <property type="entry name" value="WD40"/>
    <property type="match status" value="4"/>
</dbReference>
<name>A0A8S1UFC7_PAROT</name>
<organism evidence="2 3">
    <name type="scientific">Paramecium octaurelia</name>
    <dbReference type="NCBI Taxonomy" id="43137"/>
    <lineage>
        <taxon>Eukaryota</taxon>
        <taxon>Sar</taxon>
        <taxon>Alveolata</taxon>
        <taxon>Ciliophora</taxon>
        <taxon>Intramacronucleata</taxon>
        <taxon>Oligohymenophorea</taxon>
        <taxon>Peniculida</taxon>
        <taxon>Parameciidae</taxon>
        <taxon>Paramecium</taxon>
    </lineage>
</organism>
<dbReference type="OrthoDB" id="2161379at2759"/>
<comment type="caution">
    <text evidence="2">The sequence shown here is derived from an EMBL/GenBank/DDBJ whole genome shotgun (WGS) entry which is preliminary data.</text>
</comment>
<feature type="repeat" description="WD" evidence="1">
    <location>
        <begin position="79"/>
        <end position="111"/>
    </location>
</feature>
<feature type="repeat" description="WD" evidence="1">
    <location>
        <begin position="128"/>
        <end position="169"/>
    </location>
</feature>
<dbReference type="PROSITE" id="PS50294">
    <property type="entry name" value="WD_REPEATS_REGION"/>
    <property type="match status" value="3"/>
</dbReference>
<dbReference type="Pfam" id="PF00400">
    <property type="entry name" value="WD40"/>
    <property type="match status" value="4"/>
</dbReference>
<reference evidence="2" key="1">
    <citation type="submission" date="2021-01" db="EMBL/GenBank/DDBJ databases">
        <authorList>
            <consortium name="Genoscope - CEA"/>
            <person name="William W."/>
        </authorList>
    </citation>
    <scope>NUCLEOTIDE SEQUENCE</scope>
</reference>
<dbReference type="GO" id="GO:0016226">
    <property type="term" value="P:iron-sulfur cluster assembly"/>
    <property type="evidence" value="ECO:0007669"/>
    <property type="project" value="TreeGrafter"/>
</dbReference>
<keyword evidence="3" id="KW-1185">Reference proteome</keyword>
<dbReference type="GO" id="GO:0097361">
    <property type="term" value="C:cytosolic [4Fe-4S] assembly targeting complex"/>
    <property type="evidence" value="ECO:0007669"/>
    <property type="project" value="TreeGrafter"/>
</dbReference>
<proteinExistence type="predicted"/>
<dbReference type="Proteomes" id="UP000683925">
    <property type="component" value="Unassembled WGS sequence"/>
</dbReference>
<evidence type="ECO:0000256" key="1">
    <source>
        <dbReference type="PROSITE-ProRule" id="PRU00221"/>
    </source>
</evidence>
<evidence type="ECO:0000313" key="3">
    <source>
        <dbReference type="Proteomes" id="UP000683925"/>
    </source>
</evidence>
<dbReference type="PROSITE" id="PS50082">
    <property type="entry name" value="WD_REPEATS_2"/>
    <property type="match status" value="3"/>
</dbReference>
<feature type="repeat" description="WD" evidence="1">
    <location>
        <begin position="174"/>
        <end position="206"/>
    </location>
</feature>
<evidence type="ECO:0000313" key="2">
    <source>
        <dbReference type="EMBL" id="CAD8163425.1"/>
    </source>
</evidence>
<dbReference type="PANTHER" id="PTHR19920">
    <property type="entry name" value="WD40 PROTEIN CIAO1"/>
    <property type="match status" value="1"/>
</dbReference>
<dbReference type="AlphaFoldDB" id="A0A8S1UFC7"/>
<protein>
    <submittedName>
        <fullName evidence="2">Uncharacterized protein</fullName>
    </submittedName>
</protein>
<accession>A0A8S1UFC7</accession>
<gene>
    <name evidence="2" type="ORF">POCTA_138.1.T0430156</name>
</gene>
<dbReference type="EMBL" id="CAJJDP010000043">
    <property type="protein sequence ID" value="CAD8163425.1"/>
    <property type="molecule type" value="Genomic_DNA"/>
</dbReference>
<dbReference type="InterPro" id="IPR001680">
    <property type="entry name" value="WD40_rpt"/>
</dbReference>
<sequence>MGNLLCSKSNPNHKQDPQIINQVPLSSISYNLLFEVEQKDDCSALAFNKQGTLLATACQSDIKIWKVDEGKLIDQHIILKGHANQVRCLVFSNKQNWLISGGNDQQIICWKEHEQDNNSNNWICSQPFKKHINYVYNLILNQNEDELISCGADHSIKVWKANASENSIQLLYSLDQHQHYVYQISLNSSETQLVSCSMDTDIIIWEKSDQNQHWKFSTKIEKSIKDHGHRVGFLADNLIAWTQYEKGELHIFKQQNGKFVQIPQMKIPLKSQNTQDIYILFPLIFNTQKKVMIVRHNRYVSLFELGSNEQFSIIGEPIDCQTGDNYGTLSKDGKHLVIWNDVTKQLKVYQIQYP</sequence>
<dbReference type="PANTHER" id="PTHR19920:SF0">
    <property type="entry name" value="CYTOSOLIC IRON-SULFUR PROTEIN ASSEMBLY PROTEIN CIAO1-RELATED"/>
    <property type="match status" value="1"/>
</dbReference>
<dbReference type="OMA" id="WICSQPF"/>